<comment type="subcellular location">
    <subcellularLocation>
        <location evidence="1">Mitochondrion</location>
    </subcellularLocation>
</comment>
<dbReference type="InterPro" id="IPR021757">
    <property type="entry name" value="Ribosomal_mL46_N"/>
</dbReference>
<evidence type="ECO:0000256" key="1">
    <source>
        <dbReference type="ARBA" id="ARBA00004173"/>
    </source>
</evidence>
<proteinExistence type="inferred from homology"/>
<protein>
    <recommendedName>
        <fullName evidence="7">Large ribosomal subunit protein mL46</fullName>
    </recommendedName>
</protein>
<dbReference type="STRING" id="764103.G7DXR3"/>
<dbReference type="InterPro" id="IPR033650">
    <property type="entry name" value="Ribosomal_mL46_NUDIX"/>
</dbReference>
<dbReference type="SUPFAM" id="SSF55811">
    <property type="entry name" value="Nudix"/>
    <property type="match status" value="1"/>
</dbReference>
<dbReference type="Pfam" id="PF11788">
    <property type="entry name" value="MRP-L46"/>
    <property type="match status" value="1"/>
</dbReference>
<sequence>MTLRCTCGQALRFSSRRSQRRYATEAAAESRSSADSEPAKILASALVSRPPLMLPALSPFEEAYYAYHRKIQAALAKPFDPTFYFRQGSAAEKTFVQADKTGEDPVPSAIHAARDERLARAEKQNERSLERQVTRTVYLLLKQGTTWRFPRGPVDTAASLREAALVKLETEAGLNMDVWPIAGVPVGVHSTGSDKTFFLPYRILRGQASKGDFAWLTREEIQQRVDESYWASVGDMLASV</sequence>
<dbReference type="InParanoid" id="G7DXR3"/>
<dbReference type="Gene3D" id="3.90.79.10">
    <property type="entry name" value="Nucleoside Triphosphate Pyrophosphohydrolase"/>
    <property type="match status" value="1"/>
</dbReference>
<dbReference type="InterPro" id="IPR040008">
    <property type="entry name" value="Ribosomal_mL46"/>
</dbReference>
<name>G7DXR3_MIXOS</name>
<dbReference type="PANTHER" id="PTHR13124">
    <property type="entry name" value="39S RIBOSOMAL PROTEIN L46, MITOCHONDRIAL PRECURSOR-RELATED"/>
    <property type="match status" value="1"/>
</dbReference>
<keyword evidence="4" id="KW-0689">Ribosomal protein</keyword>
<dbReference type="Proteomes" id="UP000009131">
    <property type="component" value="Unassembled WGS sequence"/>
</dbReference>
<dbReference type="PANTHER" id="PTHR13124:SF12">
    <property type="entry name" value="LARGE RIBOSOMAL SUBUNIT PROTEIN ML46"/>
    <property type="match status" value="1"/>
</dbReference>
<evidence type="ECO:0000313" key="10">
    <source>
        <dbReference type="Proteomes" id="UP000009131"/>
    </source>
</evidence>
<dbReference type="EMBL" id="BABT02000061">
    <property type="protein sequence ID" value="GAA95373.1"/>
    <property type="molecule type" value="Genomic_DNA"/>
</dbReference>
<dbReference type="RefSeq" id="XP_014569778.1">
    <property type="nucleotide sequence ID" value="XM_014714292.1"/>
</dbReference>
<keyword evidence="3" id="KW-0809">Transit peptide</keyword>
<comment type="similarity">
    <text evidence="2">Belongs to the mitochondrion-specific ribosomal protein mL46 family.</text>
</comment>
<evidence type="ECO:0000256" key="6">
    <source>
        <dbReference type="ARBA" id="ARBA00023274"/>
    </source>
</evidence>
<gene>
    <name evidence="9" type="primary">Mo02027</name>
    <name evidence="9" type="ORF">E5Q_02027</name>
</gene>
<evidence type="ECO:0000259" key="8">
    <source>
        <dbReference type="Pfam" id="PF11788"/>
    </source>
</evidence>
<organism evidence="9 10">
    <name type="scientific">Mixia osmundae (strain CBS 9802 / IAM 14324 / JCM 22182 / KY 12970)</name>
    <dbReference type="NCBI Taxonomy" id="764103"/>
    <lineage>
        <taxon>Eukaryota</taxon>
        <taxon>Fungi</taxon>
        <taxon>Dikarya</taxon>
        <taxon>Basidiomycota</taxon>
        <taxon>Pucciniomycotina</taxon>
        <taxon>Mixiomycetes</taxon>
        <taxon>Mixiales</taxon>
        <taxon>Mixiaceae</taxon>
        <taxon>Mixia</taxon>
    </lineage>
</organism>
<evidence type="ECO:0000256" key="3">
    <source>
        <dbReference type="ARBA" id="ARBA00022946"/>
    </source>
</evidence>
<comment type="caution">
    <text evidence="9">The sequence shown here is derived from an EMBL/GenBank/DDBJ whole genome shotgun (WGS) entry which is preliminary data.</text>
</comment>
<dbReference type="eggNOG" id="KOG4548">
    <property type="taxonomic scope" value="Eukaryota"/>
</dbReference>
<feature type="domain" description="Large ribosomal subunit protein mL46 N-terminal" evidence="8">
    <location>
        <begin position="40"/>
        <end position="126"/>
    </location>
</feature>
<keyword evidence="5" id="KW-0496">Mitochondrion</keyword>
<evidence type="ECO:0000313" key="9">
    <source>
        <dbReference type="EMBL" id="GAA95373.1"/>
    </source>
</evidence>
<dbReference type="CDD" id="cd04661">
    <property type="entry name" value="NUDIX_MRP_L46"/>
    <property type="match status" value="1"/>
</dbReference>
<reference evidence="9 10" key="1">
    <citation type="journal article" date="2011" name="J. Gen. Appl. Microbiol.">
        <title>Draft genome sequencing of the enigmatic basidiomycete Mixia osmundae.</title>
        <authorList>
            <person name="Nishida H."/>
            <person name="Nagatsuka Y."/>
            <person name="Sugiyama J."/>
        </authorList>
    </citation>
    <scope>NUCLEOTIDE SEQUENCE [LARGE SCALE GENOMIC DNA]</scope>
    <source>
        <strain evidence="10">CBS 9802 / IAM 14324 / JCM 22182 / KY 12970</strain>
    </source>
</reference>
<evidence type="ECO:0000256" key="5">
    <source>
        <dbReference type="ARBA" id="ARBA00023128"/>
    </source>
</evidence>
<dbReference type="OMA" id="EKWDLYA"/>
<dbReference type="OrthoDB" id="414075at2759"/>
<keyword evidence="6" id="KW-0687">Ribonucleoprotein</keyword>
<dbReference type="HOGENOM" id="CLU_040204_0_1_1"/>
<dbReference type="AlphaFoldDB" id="G7DXR3"/>
<reference evidence="9 10" key="2">
    <citation type="journal article" date="2012" name="Open Biol.">
        <title>Characteristics of nucleosomes and linker DNA regions on the genome of the basidiomycete Mixia osmundae revealed by mono- and dinucleosome mapping.</title>
        <authorList>
            <person name="Nishida H."/>
            <person name="Kondo S."/>
            <person name="Matsumoto T."/>
            <person name="Suzuki Y."/>
            <person name="Yoshikawa H."/>
            <person name="Taylor T.D."/>
            <person name="Sugiyama J."/>
        </authorList>
    </citation>
    <scope>NUCLEOTIDE SEQUENCE [LARGE SCALE GENOMIC DNA]</scope>
    <source>
        <strain evidence="10">CBS 9802 / IAM 14324 / JCM 22182 / KY 12970</strain>
    </source>
</reference>
<evidence type="ECO:0000256" key="7">
    <source>
        <dbReference type="ARBA" id="ARBA00035190"/>
    </source>
</evidence>
<dbReference type="InterPro" id="IPR015797">
    <property type="entry name" value="NUDIX_hydrolase-like_dom_sf"/>
</dbReference>
<dbReference type="FunCoup" id="G7DXR3">
    <property type="interactions" value="47"/>
</dbReference>
<keyword evidence="10" id="KW-1185">Reference proteome</keyword>
<evidence type="ECO:0000256" key="4">
    <source>
        <dbReference type="ARBA" id="ARBA00022980"/>
    </source>
</evidence>
<evidence type="ECO:0000256" key="2">
    <source>
        <dbReference type="ARBA" id="ARBA00009070"/>
    </source>
</evidence>
<dbReference type="GO" id="GO:0003735">
    <property type="term" value="F:structural constituent of ribosome"/>
    <property type="evidence" value="ECO:0007669"/>
    <property type="project" value="InterPro"/>
</dbReference>
<dbReference type="GO" id="GO:0005762">
    <property type="term" value="C:mitochondrial large ribosomal subunit"/>
    <property type="evidence" value="ECO:0007669"/>
    <property type="project" value="TreeGrafter"/>
</dbReference>
<accession>G7DXR3</accession>